<organism evidence="3 4">
    <name type="scientific">Streptacidiphilus cavernicola</name>
    <dbReference type="NCBI Taxonomy" id="3342716"/>
    <lineage>
        <taxon>Bacteria</taxon>
        <taxon>Bacillati</taxon>
        <taxon>Actinomycetota</taxon>
        <taxon>Actinomycetes</taxon>
        <taxon>Kitasatosporales</taxon>
        <taxon>Streptomycetaceae</taxon>
        <taxon>Streptacidiphilus</taxon>
    </lineage>
</organism>
<feature type="domain" description="Mycothiol-dependent maleylpyruvate isomerase metal-binding" evidence="2">
    <location>
        <begin position="15"/>
        <end position="157"/>
    </location>
</feature>
<dbReference type="NCBIfam" id="TIGR03083">
    <property type="entry name" value="maleylpyruvate isomerase family mycothiol-dependent enzyme"/>
    <property type="match status" value="1"/>
</dbReference>
<keyword evidence="4" id="KW-1185">Reference proteome</keyword>
<evidence type="ECO:0000313" key="3">
    <source>
        <dbReference type="EMBL" id="MFC1403331.1"/>
    </source>
</evidence>
<gene>
    <name evidence="3" type="ORF">ACEZDJ_18745</name>
</gene>
<name>A0ABV6UPG7_9ACTN</name>
<dbReference type="EMBL" id="JBHEZZ010000009">
    <property type="protein sequence ID" value="MFC1403331.1"/>
    <property type="molecule type" value="Genomic_DNA"/>
</dbReference>
<evidence type="ECO:0000259" key="1">
    <source>
        <dbReference type="Pfam" id="PF07398"/>
    </source>
</evidence>
<comment type="caution">
    <text evidence="3">The sequence shown here is derived from an EMBL/GenBank/DDBJ whole genome shotgun (WGS) entry which is preliminary data.</text>
</comment>
<evidence type="ECO:0000259" key="2">
    <source>
        <dbReference type="Pfam" id="PF11716"/>
    </source>
</evidence>
<dbReference type="GO" id="GO:0016853">
    <property type="term" value="F:isomerase activity"/>
    <property type="evidence" value="ECO:0007669"/>
    <property type="project" value="UniProtKB-KW"/>
</dbReference>
<dbReference type="InterPro" id="IPR017517">
    <property type="entry name" value="Maleyloyr_isom"/>
</dbReference>
<dbReference type="Pfam" id="PF07398">
    <property type="entry name" value="MDMPI_C"/>
    <property type="match status" value="1"/>
</dbReference>
<feature type="domain" description="MDMPI C-terminal" evidence="1">
    <location>
        <begin position="173"/>
        <end position="269"/>
    </location>
</feature>
<dbReference type="Pfam" id="PF11716">
    <property type="entry name" value="MDMPI_N"/>
    <property type="match status" value="1"/>
</dbReference>
<dbReference type="RefSeq" id="WP_030254238.1">
    <property type="nucleotide sequence ID" value="NZ_JBHEZZ010000009.1"/>
</dbReference>
<dbReference type="InterPro" id="IPR024344">
    <property type="entry name" value="MDMPI_metal-binding"/>
</dbReference>
<sequence length="281" mass="31666">MTDTQIVQAYADAWTQSIEAVSELVAPLTEGEWNRPTECPGWSVRDVVSHVIAMETELLGDPRPIHTLPRDLRHVVDEFTRYCEVPVDKRRCHTAPEMTAELEYTIIRRSRALRDNTRYQPTDEVRWPMGPYSREIPYYHLLRNRAFDVWTHEQDLRRALRKPGNLDSPAAVVSRDNLIEMLPKAVAKLAGAPAGTAVVFDVHGPLEFMRTVRVDENGLGSVDTTVPLAPAVQLTTDWETFARLACGRLGNGRVAWESANVKVEGDEALGRRILDNFAVTP</sequence>
<evidence type="ECO:0000313" key="4">
    <source>
        <dbReference type="Proteomes" id="UP001592528"/>
    </source>
</evidence>
<dbReference type="InterPro" id="IPR034660">
    <property type="entry name" value="DinB/YfiT-like"/>
</dbReference>
<reference evidence="3 4" key="1">
    <citation type="submission" date="2024-09" db="EMBL/GenBank/DDBJ databases">
        <authorList>
            <person name="Lee S.D."/>
        </authorList>
    </citation>
    <scope>NUCLEOTIDE SEQUENCE [LARGE SCALE GENOMIC DNA]</scope>
    <source>
        <strain evidence="3 4">N1-5</strain>
    </source>
</reference>
<accession>A0ABV6UPG7</accession>
<dbReference type="SUPFAM" id="SSF109854">
    <property type="entry name" value="DinB/YfiT-like putative metalloenzymes"/>
    <property type="match status" value="1"/>
</dbReference>
<dbReference type="Proteomes" id="UP001592528">
    <property type="component" value="Unassembled WGS sequence"/>
</dbReference>
<keyword evidence="3" id="KW-0413">Isomerase</keyword>
<protein>
    <submittedName>
        <fullName evidence="3">Maleylpyruvate isomerase family mycothiol-dependent enzyme</fullName>
    </submittedName>
</protein>
<dbReference type="Gene3D" id="1.20.120.450">
    <property type="entry name" value="dinb family like domain"/>
    <property type="match status" value="1"/>
</dbReference>
<proteinExistence type="predicted"/>
<dbReference type="InterPro" id="IPR010872">
    <property type="entry name" value="MDMPI_C-term_domain"/>
</dbReference>